<sequence>MHHLAYLGALVLIAAPAAAQDVLGPVNPVDYMPAITMGAAAEASARSSGREARSRRGSAANTRRTCAKLPTYRAHYGRSNRQVIQLTQLCRKAGY</sequence>
<evidence type="ECO:0000256" key="2">
    <source>
        <dbReference type="SAM" id="SignalP"/>
    </source>
</evidence>
<name>A0ABS2D516_9SPHN</name>
<evidence type="ECO:0000256" key="1">
    <source>
        <dbReference type="SAM" id="MobiDB-lite"/>
    </source>
</evidence>
<dbReference type="Proteomes" id="UP000763641">
    <property type="component" value="Unassembled WGS sequence"/>
</dbReference>
<dbReference type="RefSeq" id="WP_204194007.1">
    <property type="nucleotide sequence ID" value="NZ_JAFEMC010000001.1"/>
</dbReference>
<evidence type="ECO:0000313" key="4">
    <source>
        <dbReference type="Proteomes" id="UP000763641"/>
    </source>
</evidence>
<protein>
    <recommendedName>
        <fullName evidence="5">UrcA family protein</fullName>
    </recommendedName>
</protein>
<proteinExistence type="predicted"/>
<feature type="signal peptide" evidence="2">
    <location>
        <begin position="1"/>
        <end position="19"/>
    </location>
</feature>
<reference evidence="3 4" key="1">
    <citation type="submission" date="2020-12" db="EMBL/GenBank/DDBJ databases">
        <title>Sphingomonas sp.</title>
        <authorList>
            <person name="Kim M.K."/>
        </authorList>
    </citation>
    <scope>NUCLEOTIDE SEQUENCE [LARGE SCALE GENOMIC DNA]</scope>
    <source>
        <strain evidence="3 4">BT552</strain>
    </source>
</reference>
<gene>
    <name evidence="3" type="ORF">ILT43_02705</name>
</gene>
<evidence type="ECO:0008006" key="5">
    <source>
        <dbReference type="Google" id="ProtNLM"/>
    </source>
</evidence>
<keyword evidence="4" id="KW-1185">Reference proteome</keyword>
<accession>A0ABS2D516</accession>
<feature type="chain" id="PRO_5046035655" description="UrcA family protein" evidence="2">
    <location>
        <begin position="20"/>
        <end position="95"/>
    </location>
</feature>
<keyword evidence="2" id="KW-0732">Signal</keyword>
<comment type="caution">
    <text evidence="3">The sequence shown here is derived from an EMBL/GenBank/DDBJ whole genome shotgun (WGS) entry which is preliminary data.</text>
</comment>
<organism evidence="3 4">
    <name type="scientific">Sphingomonas longa</name>
    <dbReference type="NCBI Taxonomy" id="2778730"/>
    <lineage>
        <taxon>Bacteria</taxon>
        <taxon>Pseudomonadati</taxon>
        <taxon>Pseudomonadota</taxon>
        <taxon>Alphaproteobacteria</taxon>
        <taxon>Sphingomonadales</taxon>
        <taxon>Sphingomonadaceae</taxon>
        <taxon>Sphingomonas</taxon>
    </lineage>
</organism>
<dbReference type="EMBL" id="JAFEMC010000001">
    <property type="protein sequence ID" value="MBM6575266.1"/>
    <property type="molecule type" value="Genomic_DNA"/>
</dbReference>
<evidence type="ECO:0000313" key="3">
    <source>
        <dbReference type="EMBL" id="MBM6575266.1"/>
    </source>
</evidence>
<feature type="region of interest" description="Disordered" evidence="1">
    <location>
        <begin position="43"/>
        <end position="64"/>
    </location>
</feature>